<proteinExistence type="inferred from homology"/>
<evidence type="ECO:0000313" key="9">
    <source>
        <dbReference type="Proteomes" id="UP000159358"/>
    </source>
</evidence>
<dbReference type="EMBL" id="AF275348">
    <property type="protein sequence ID" value="AAG27230.1"/>
    <property type="molecule type" value="Genomic_DNA"/>
</dbReference>
<dbReference type="GeneID" id="920558"/>
<keyword evidence="1" id="KW-1048">Host nucleus</keyword>
<dbReference type="Gene3D" id="3.40.50.300">
    <property type="entry name" value="P-loop containing nucleotide triphosphate hydrolases"/>
    <property type="match status" value="1"/>
</dbReference>
<dbReference type="Pfam" id="PF02689">
    <property type="entry name" value="Herpes_Helicase"/>
    <property type="match status" value="1"/>
</dbReference>
<dbReference type="InterPro" id="IPR003840">
    <property type="entry name" value="DNA_helicase_dom"/>
</dbReference>
<keyword evidence="4" id="KW-0378">Hydrolase</keyword>
<dbReference type="KEGG" id="vg:920558"/>
<dbReference type="GO" id="GO:0006260">
    <property type="term" value="P:DNA replication"/>
    <property type="evidence" value="ECO:0007669"/>
    <property type="project" value="UniProtKB-KW"/>
</dbReference>
<feature type="domain" description="DNA replication helicase" evidence="7">
    <location>
        <begin position="13"/>
        <end position="869"/>
    </location>
</feature>
<reference evidence="8 9" key="1">
    <citation type="journal article" date="2001" name="Virology">
        <title>The DNA sequence of the simian varicella virus genome.</title>
        <authorList>
            <person name="Gray W.L."/>
            <person name="Starnes H.B."/>
            <person name="White M.W."/>
            <person name="Mahalingam R."/>
        </authorList>
    </citation>
    <scope>NUCLEOTIDE SEQUENCE [LARGE SCALE GENOMIC DNA]</scope>
</reference>
<keyword evidence="6" id="KW-0067">ATP-binding</keyword>
<keyword evidence="2" id="KW-0235">DNA replication</keyword>
<dbReference type="SUPFAM" id="SSF52540">
    <property type="entry name" value="P-loop containing nucleoside triphosphate hydrolases"/>
    <property type="match status" value="2"/>
</dbReference>
<dbReference type="RefSeq" id="NP_077469.1">
    <property type="nucleotide sequence ID" value="NC_002686.2"/>
</dbReference>
<dbReference type="InterPro" id="IPR034711">
    <property type="entry name" value="HSV_HELI"/>
</dbReference>
<keyword evidence="5 8" id="KW-0347">Helicase</keyword>
<dbReference type="Proteomes" id="UP000159358">
    <property type="component" value="Segment"/>
</dbReference>
<sequence>MNTEKTQPSTTDFNDSVYLNFTSMHGISPIISRIRELASETIQKTRIPTLNWFKQLPNCSIPPEIPKLELPFAVYLITGNAGSGKSTCIRTLNEVMDCIITGSTRIAAQNVYEKLSTAYMSRPINTIFYEFGFRGNHIQAQLGKYAYVWTSNPPGIEDLQKRDIVYYWEVLMDITKRVLQIEEENKHSFTQFKMLCDLEQQLGKPTGCMSGNIFAVCGSIPSFTRSNVIVIDEAGLLGRHILTTVVYCWWLINATYQTPQYIMGRKPVIVCVGSPTQTDSLESQFVHDTQQCRVTPSENILTYIICNQTLRKYTDISCSWAIFINNKRCVEDDFGNLLKTLEYGLPITEAHAKLVDSFVVPESYINNPENLPGWTRLYSSHKEVSAYMTKLHNHLKLAKNKEFFVFTLPTYTLIQLSQFAEYCKLTGQTNLSIEHWLKLNSGRLNNYSQSRDHDMGAVRYETHSTQGVMLARTDVTYVLNSHVVVTARLRKLVIGFSGTFKTFSTVLRDDSFIKSKGESSIEYAYRFLSTLIFGGLINFYNFLLNKNLPQDKVAIAYKKLAALTLTLLPGTHSASSLHEAAINGAGAGINCNGAAMSPETSFCFTQLNKPDNVENGDTDDVIFSALNDEVIDLVYCQYNFSHPQSSNEIHAQFMLLKALYEGRYAILTELFGETFSQSPFSTYVDNVRFKGCEILITSVKGGLLSLALQTDTYTLLGYTLTSVPVFIEELSRRKIHEGTMELLGGLHLPLMVLQEQSGFISILNANVSEFVESIDDAELTMATTADYGLSSKLAMTIARSQGLSLEKVAICFSTDRLRLNSVYVAMSRTVSSKFLKMNLNPLREKYETSRDISEHILEALRDPNVHIVY</sequence>
<evidence type="ECO:0000256" key="2">
    <source>
        <dbReference type="ARBA" id="ARBA00022705"/>
    </source>
</evidence>
<dbReference type="GO" id="GO:0005524">
    <property type="term" value="F:ATP binding"/>
    <property type="evidence" value="ECO:0007669"/>
    <property type="project" value="UniProtKB-KW"/>
</dbReference>
<protein>
    <submittedName>
        <fullName evidence="8">DNA helicase-primase complex component</fullName>
    </submittedName>
</protein>
<evidence type="ECO:0000259" key="7">
    <source>
        <dbReference type="Pfam" id="PF02689"/>
    </source>
</evidence>
<accession>Q9E1W5</accession>
<keyword evidence="3" id="KW-0547">Nucleotide-binding</keyword>
<dbReference type="GO" id="GO:0004386">
    <property type="term" value="F:helicase activity"/>
    <property type="evidence" value="ECO:0007669"/>
    <property type="project" value="UniProtKB-KW"/>
</dbReference>
<evidence type="ECO:0000256" key="5">
    <source>
        <dbReference type="ARBA" id="ARBA00022806"/>
    </source>
</evidence>
<evidence type="ECO:0000256" key="6">
    <source>
        <dbReference type="ARBA" id="ARBA00022840"/>
    </source>
</evidence>
<evidence type="ECO:0000256" key="1">
    <source>
        <dbReference type="ARBA" id="ARBA00022562"/>
    </source>
</evidence>
<keyword evidence="9" id="KW-1185">Reference proteome</keyword>
<organismHost>
    <name type="scientific">Chlorocebus aethiops</name>
    <name type="common">Green monkey</name>
    <name type="synonym">Cercopithecus aethiops</name>
    <dbReference type="NCBI Taxonomy" id="9534"/>
</organismHost>
<evidence type="ECO:0000256" key="4">
    <source>
        <dbReference type="ARBA" id="ARBA00022801"/>
    </source>
</evidence>
<evidence type="ECO:0000313" key="8">
    <source>
        <dbReference type="EMBL" id="AAG27230.1"/>
    </source>
</evidence>
<dbReference type="HAMAP" id="MF_04030">
    <property type="entry name" value="HSV_HELI"/>
    <property type="match status" value="1"/>
</dbReference>
<dbReference type="GO" id="GO:0016787">
    <property type="term" value="F:hydrolase activity"/>
    <property type="evidence" value="ECO:0007669"/>
    <property type="project" value="UniProtKB-KW"/>
</dbReference>
<evidence type="ECO:0000256" key="3">
    <source>
        <dbReference type="ARBA" id="ARBA00022741"/>
    </source>
</evidence>
<dbReference type="InterPro" id="IPR027417">
    <property type="entry name" value="P-loop_NTPase"/>
</dbReference>
<name>Q9E1W5_CHV9D</name>
<organism evidence="8 9">
    <name type="scientific">Cercopithecine herpesvirus 9 (strain DHV)</name>
    <name type="common">CeHV-9</name>
    <name type="synonym">Simian varicella virus</name>
    <dbReference type="NCBI Taxonomy" id="36348"/>
    <lineage>
        <taxon>Viruses</taxon>
        <taxon>Duplodnaviria</taxon>
        <taxon>Heunggongvirae</taxon>
        <taxon>Peploviricota</taxon>
        <taxon>Herviviricetes</taxon>
        <taxon>Herpesvirales</taxon>
        <taxon>Orthoherpesviridae</taxon>
        <taxon>Alphaherpesvirinae</taxon>
        <taxon>Varicellovirus</taxon>
        <taxon>Varicellovirus cercopithecinealpha9</taxon>
    </lineage>
</organism>